<sequence length="155" mass="17633">MSQISSTKQPHMQEIDLATLNIQQLGTLKQRVDQELEAFQDSLTSLKVAQQKFQSSNETLQNLDASVEGKDILVPLTGSMYVPGKLVETSNVIIDIGTRYYVGKDIPSARDYFQRKTKFVTEQMEKIQYLGLEKSQLRDAIVEIIQMKLNQQQHA</sequence>
<dbReference type="GO" id="GO:0051082">
    <property type="term" value="F:unfolded protein binding"/>
    <property type="evidence" value="ECO:0007669"/>
    <property type="project" value="InterPro"/>
</dbReference>
<dbReference type="Pfam" id="PF02996">
    <property type="entry name" value="Prefoldin"/>
    <property type="match status" value="1"/>
</dbReference>
<dbReference type="Gene3D" id="1.10.287.370">
    <property type="match status" value="1"/>
</dbReference>
<dbReference type="GO" id="GO:1990115">
    <property type="term" value="P:RNA polymerase III assembly"/>
    <property type="evidence" value="ECO:0007669"/>
    <property type="project" value="TreeGrafter"/>
</dbReference>
<dbReference type="GO" id="GO:0006457">
    <property type="term" value="P:protein folding"/>
    <property type="evidence" value="ECO:0007669"/>
    <property type="project" value="InterPro"/>
</dbReference>
<protein>
    <recommendedName>
        <fullName evidence="5">Prefoldin subunit 5</fullName>
    </recommendedName>
</protein>
<dbReference type="GO" id="GO:0005737">
    <property type="term" value="C:cytoplasm"/>
    <property type="evidence" value="ECO:0007669"/>
    <property type="project" value="TreeGrafter"/>
</dbReference>
<dbReference type="CDD" id="cd23157">
    <property type="entry name" value="Prefoldin_5"/>
    <property type="match status" value="1"/>
</dbReference>
<dbReference type="GO" id="GO:0016272">
    <property type="term" value="C:prefoldin complex"/>
    <property type="evidence" value="ECO:0007669"/>
    <property type="project" value="InterPro"/>
</dbReference>
<dbReference type="NCBIfam" id="TIGR00293">
    <property type="entry name" value="prefoldin subunit alpha"/>
    <property type="match status" value="1"/>
</dbReference>
<evidence type="ECO:0000313" key="3">
    <source>
        <dbReference type="EnsemblMetazoa" id="XP_019766438.1"/>
    </source>
</evidence>
<evidence type="ECO:0000313" key="4">
    <source>
        <dbReference type="Proteomes" id="UP000019118"/>
    </source>
</evidence>
<reference evidence="3" key="2">
    <citation type="submission" date="2024-08" db="UniProtKB">
        <authorList>
            <consortium name="EnsemblMetazoa"/>
        </authorList>
    </citation>
    <scope>IDENTIFICATION</scope>
</reference>
<dbReference type="SUPFAM" id="SSF46579">
    <property type="entry name" value="Prefoldin"/>
    <property type="match status" value="1"/>
</dbReference>
<evidence type="ECO:0000256" key="2">
    <source>
        <dbReference type="ARBA" id="ARBA00023186"/>
    </source>
</evidence>
<dbReference type="PANTHER" id="PTHR12674:SF2">
    <property type="entry name" value="PREFOLDIN SUBUNIT 5"/>
    <property type="match status" value="1"/>
</dbReference>
<comment type="similarity">
    <text evidence="1">Belongs to the prefoldin subunit alpha family.</text>
</comment>
<dbReference type="FunFam" id="1.10.287.370:FF:000004">
    <property type="entry name" value="Probable prefoldin subunit 5"/>
    <property type="match status" value="1"/>
</dbReference>
<dbReference type="GO" id="GO:1990114">
    <property type="term" value="P:RNA polymerase II core complex assembly"/>
    <property type="evidence" value="ECO:0007669"/>
    <property type="project" value="TreeGrafter"/>
</dbReference>
<dbReference type="InterPro" id="IPR011599">
    <property type="entry name" value="PFD_alpha_archaea"/>
</dbReference>
<dbReference type="EnsemblMetazoa" id="XM_019910879.1">
    <property type="protein sequence ID" value="XP_019766438.1"/>
    <property type="gene ID" value="LOC109541882"/>
</dbReference>
<evidence type="ECO:0008006" key="5">
    <source>
        <dbReference type="Google" id="ProtNLM"/>
    </source>
</evidence>
<dbReference type="PANTHER" id="PTHR12674">
    <property type="entry name" value="PREFOLDIN SUBUNIT 5"/>
    <property type="match status" value="1"/>
</dbReference>
<evidence type="ECO:0000256" key="1">
    <source>
        <dbReference type="ARBA" id="ARBA00010048"/>
    </source>
</evidence>
<proteinExistence type="inferred from homology"/>
<dbReference type="Proteomes" id="UP000019118">
    <property type="component" value="Unassembled WGS sequence"/>
</dbReference>
<organism evidence="3 4">
    <name type="scientific">Dendroctonus ponderosae</name>
    <name type="common">Mountain pine beetle</name>
    <dbReference type="NCBI Taxonomy" id="77166"/>
    <lineage>
        <taxon>Eukaryota</taxon>
        <taxon>Metazoa</taxon>
        <taxon>Ecdysozoa</taxon>
        <taxon>Arthropoda</taxon>
        <taxon>Hexapoda</taxon>
        <taxon>Insecta</taxon>
        <taxon>Pterygota</taxon>
        <taxon>Neoptera</taxon>
        <taxon>Endopterygota</taxon>
        <taxon>Coleoptera</taxon>
        <taxon>Polyphaga</taxon>
        <taxon>Cucujiformia</taxon>
        <taxon>Curculionidae</taxon>
        <taxon>Scolytinae</taxon>
        <taxon>Dendroctonus</taxon>
    </lineage>
</organism>
<dbReference type="InterPro" id="IPR004127">
    <property type="entry name" value="Prefoldin_subunit_alpha"/>
</dbReference>
<dbReference type="AlphaFoldDB" id="A0AAR5PZL0"/>
<keyword evidence="2" id="KW-0143">Chaperone</keyword>
<accession>A0AAR5PZL0</accession>
<dbReference type="GO" id="GO:1990113">
    <property type="term" value="P:RNA polymerase I assembly"/>
    <property type="evidence" value="ECO:0007669"/>
    <property type="project" value="TreeGrafter"/>
</dbReference>
<reference evidence="4" key="1">
    <citation type="journal article" date="2013" name="Genome Biol.">
        <title>Draft genome of the mountain pine beetle, Dendroctonus ponderosae Hopkins, a major forest pest.</title>
        <authorList>
            <person name="Keeling C.I."/>
            <person name="Yuen M.M."/>
            <person name="Liao N.Y."/>
            <person name="Docking T.R."/>
            <person name="Chan S.K."/>
            <person name="Taylor G.A."/>
            <person name="Palmquist D.L."/>
            <person name="Jackman S.D."/>
            <person name="Nguyen A."/>
            <person name="Li M."/>
            <person name="Henderson H."/>
            <person name="Janes J.K."/>
            <person name="Zhao Y."/>
            <person name="Pandoh P."/>
            <person name="Moore R."/>
            <person name="Sperling F.A."/>
            <person name="Huber D.P."/>
            <person name="Birol I."/>
            <person name="Jones S.J."/>
            <person name="Bohlmann J."/>
        </authorList>
    </citation>
    <scope>NUCLEOTIDE SEQUENCE</scope>
</reference>
<dbReference type="InterPro" id="IPR009053">
    <property type="entry name" value="Prefoldin"/>
</dbReference>
<name>A0AAR5PZL0_DENPD</name>
<keyword evidence="4" id="KW-1185">Reference proteome</keyword>